<evidence type="ECO:0000256" key="1">
    <source>
        <dbReference type="SAM" id="MobiDB-lite"/>
    </source>
</evidence>
<dbReference type="KEGG" id="mng:MNEG_13881"/>
<dbReference type="InterPro" id="IPR000719">
    <property type="entry name" value="Prot_kinase_dom"/>
</dbReference>
<dbReference type="SUPFAM" id="SSF56112">
    <property type="entry name" value="Protein kinase-like (PK-like)"/>
    <property type="match status" value="1"/>
</dbReference>
<dbReference type="Pfam" id="PF07714">
    <property type="entry name" value="PK_Tyr_Ser-Thr"/>
    <property type="match status" value="1"/>
</dbReference>
<accession>A0A0D2J266</accession>
<dbReference type="GeneID" id="25731388"/>
<proteinExistence type="predicted"/>
<dbReference type="STRING" id="145388.A0A0D2J266"/>
<dbReference type="InterPro" id="IPR001245">
    <property type="entry name" value="Ser-Thr/Tyr_kinase_cat_dom"/>
</dbReference>
<dbReference type="InterPro" id="IPR011009">
    <property type="entry name" value="Kinase-like_dom_sf"/>
</dbReference>
<organism evidence="3 4">
    <name type="scientific">Monoraphidium neglectum</name>
    <dbReference type="NCBI Taxonomy" id="145388"/>
    <lineage>
        <taxon>Eukaryota</taxon>
        <taxon>Viridiplantae</taxon>
        <taxon>Chlorophyta</taxon>
        <taxon>core chlorophytes</taxon>
        <taxon>Chlorophyceae</taxon>
        <taxon>CS clade</taxon>
        <taxon>Sphaeropleales</taxon>
        <taxon>Selenastraceae</taxon>
        <taxon>Monoraphidium</taxon>
    </lineage>
</organism>
<name>A0A0D2J266_9CHLO</name>
<dbReference type="GO" id="GO:0004709">
    <property type="term" value="F:MAP kinase kinase kinase activity"/>
    <property type="evidence" value="ECO:0007669"/>
    <property type="project" value="UniProtKB-EC"/>
</dbReference>
<evidence type="ECO:0000313" key="4">
    <source>
        <dbReference type="Proteomes" id="UP000054498"/>
    </source>
</evidence>
<dbReference type="PROSITE" id="PS50011">
    <property type="entry name" value="PROTEIN_KINASE_DOM"/>
    <property type="match status" value="1"/>
</dbReference>
<dbReference type="InterPro" id="IPR051681">
    <property type="entry name" value="Ser/Thr_Kinases-Pseudokinases"/>
</dbReference>
<dbReference type="PANTHER" id="PTHR44329">
    <property type="entry name" value="SERINE/THREONINE-PROTEIN KINASE TNNI3K-RELATED"/>
    <property type="match status" value="1"/>
</dbReference>
<feature type="region of interest" description="Disordered" evidence="1">
    <location>
        <begin position="115"/>
        <end position="141"/>
    </location>
</feature>
<dbReference type="OrthoDB" id="4062651at2759"/>
<keyword evidence="3" id="KW-0808">Transferase</keyword>
<gene>
    <name evidence="3" type="ORF">MNEG_13881</name>
</gene>
<dbReference type="EC" id="2.7.11.25" evidence="3"/>
<keyword evidence="4" id="KW-1185">Reference proteome</keyword>
<reference evidence="3 4" key="1">
    <citation type="journal article" date="2013" name="BMC Genomics">
        <title>Reconstruction of the lipid metabolism for the microalga Monoraphidium neglectum from its genome sequence reveals characteristics suitable for biofuel production.</title>
        <authorList>
            <person name="Bogen C."/>
            <person name="Al-Dilaimi A."/>
            <person name="Albersmeier A."/>
            <person name="Wichmann J."/>
            <person name="Grundmann M."/>
            <person name="Rupp O."/>
            <person name="Lauersen K.J."/>
            <person name="Blifernez-Klassen O."/>
            <person name="Kalinowski J."/>
            <person name="Goesmann A."/>
            <person name="Mussgnug J.H."/>
            <person name="Kruse O."/>
        </authorList>
    </citation>
    <scope>NUCLEOTIDE SEQUENCE [LARGE SCALE GENOMIC DNA]</scope>
    <source>
        <strain evidence="3 4">SAG 48.87</strain>
    </source>
</reference>
<dbReference type="AlphaFoldDB" id="A0A0D2J266"/>
<dbReference type="Proteomes" id="UP000054498">
    <property type="component" value="Unassembled WGS sequence"/>
</dbReference>
<evidence type="ECO:0000313" key="3">
    <source>
        <dbReference type="EMBL" id="KIY94082.1"/>
    </source>
</evidence>
<dbReference type="GO" id="GO:0005524">
    <property type="term" value="F:ATP binding"/>
    <property type="evidence" value="ECO:0007669"/>
    <property type="project" value="InterPro"/>
</dbReference>
<dbReference type="Gene3D" id="1.10.510.10">
    <property type="entry name" value="Transferase(Phosphotransferase) domain 1"/>
    <property type="match status" value="1"/>
</dbReference>
<dbReference type="EMBL" id="KK104326">
    <property type="protein sequence ID" value="KIY94082.1"/>
    <property type="molecule type" value="Genomic_DNA"/>
</dbReference>
<sequence length="141" mass="14667">MRQVKDLVTAQPVMTPLWAAPEVVRHERASIKADIWSYGIILWELVSGEDITSYQPFSISRQMGAGASGRALSLPARCPAIARRIFTACTQMDPEKRPTAFQLVEWLRADAAGGSAGGAGSAAATAAPGAGVGGGGGEGKR</sequence>
<dbReference type="RefSeq" id="XP_013893102.1">
    <property type="nucleotide sequence ID" value="XM_014037648.1"/>
</dbReference>
<protein>
    <submittedName>
        <fullName evidence="3">Mitogen-activated protein kinase kinase kinase 12</fullName>
        <ecNumber evidence="3">2.7.11.25</ecNumber>
    </submittedName>
</protein>
<feature type="domain" description="Protein kinase" evidence="2">
    <location>
        <begin position="1"/>
        <end position="107"/>
    </location>
</feature>
<evidence type="ECO:0000259" key="2">
    <source>
        <dbReference type="PROSITE" id="PS50011"/>
    </source>
</evidence>
<keyword evidence="3" id="KW-0418">Kinase</keyword>
<feature type="compositionally biased region" description="Gly residues" evidence="1">
    <location>
        <begin position="130"/>
        <end position="141"/>
    </location>
</feature>